<dbReference type="Proteomes" id="UP000076858">
    <property type="component" value="Unassembled WGS sequence"/>
</dbReference>
<organism evidence="1 2">
    <name type="scientific">Daphnia magna</name>
    <dbReference type="NCBI Taxonomy" id="35525"/>
    <lineage>
        <taxon>Eukaryota</taxon>
        <taxon>Metazoa</taxon>
        <taxon>Ecdysozoa</taxon>
        <taxon>Arthropoda</taxon>
        <taxon>Crustacea</taxon>
        <taxon>Branchiopoda</taxon>
        <taxon>Diplostraca</taxon>
        <taxon>Cladocera</taxon>
        <taxon>Anomopoda</taxon>
        <taxon>Daphniidae</taxon>
        <taxon>Daphnia</taxon>
    </lineage>
</organism>
<evidence type="ECO:0000313" key="1">
    <source>
        <dbReference type="EMBL" id="KZS09948.1"/>
    </source>
</evidence>
<proteinExistence type="predicted"/>
<reference evidence="1 2" key="1">
    <citation type="submission" date="2016-03" db="EMBL/GenBank/DDBJ databases">
        <title>EvidentialGene: Evidence-directed Construction of Genes on Genomes.</title>
        <authorList>
            <person name="Gilbert D.G."/>
            <person name="Choi J.-H."/>
            <person name="Mockaitis K."/>
            <person name="Colbourne J."/>
            <person name="Pfrender M."/>
        </authorList>
    </citation>
    <scope>NUCLEOTIDE SEQUENCE [LARGE SCALE GENOMIC DNA]</scope>
    <source>
        <strain evidence="1 2">Xinb3</strain>
        <tissue evidence="1">Complete organism</tissue>
    </source>
</reference>
<evidence type="ECO:0000313" key="2">
    <source>
        <dbReference type="Proteomes" id="UP000076858"/>
    </source>
</evidence>
<keyword evidence="2" id="KW-1185">Reference proteome</keyword>
<dbReference type="AlphaFoldDB" id="A0A164SUA3"/>
<accession>A0A164SUA3</accession>
<protein>
    <submittedName>
        <fullName evidence="1">Uncharacterized protein</fullName>
    </submittedName>
</protein>
<dbReference type="EMBL" id="LRGB01001937">
    <property type="protein sequence ID" value="KZS09948.1"/>
    <property type="molecule type" value="Genomic_DNA"/>
</dbReference>
<sequence>MFELCTCKAPVSLIHLQRVCLLAFTPPKSFVCLVLNAELSAGFSFWGWAVTTAVFKIFVSC</sequence>
<name>A0A164SUA3_9CRUS</name>
<comment type="caution">
    <text evidence="1">The sequence shown here is derived from an EMBL/GenBank/DDBJ whole genome shotgun (WGS) entry which is preliminary data.</text>
</comment>
<gene>
    <name evidence="1" type="ORF">APZ42_025776</name>
</gene>